<dbReference type="PANTHER" id="PTHR13939:SF0">
    <property type="entry name" value="NMN AMIDOHYDROLASE-LIKE PROTEIN YFAY"/>
    <property type="match status" value="1"/>
</dbReference>
<gene>
    <name evidence="2" type="ORF">METZ01_LOCUS398250</name>
</gene>
<dbReference type="Gene3D" id="3.40.980.10">
    <property type="entry name" value="MoaB/Mog-like domain"/>
    <property type="match status" value="1"/>
</dbReference>
<dbReference type="SUPFAM" id="SSF53218">
    <property type="entry name" value="Molybdenum cofactor biosynthesis proteins"/>
    <property type="match status" value="1"/>
</dbReference>
<name>A0A382VFU4_9ZZZZ</name>
<organism evidence="2">
    <name type="scientific">marine metagenome</name>
    <dbReference type="NCBI Taxonomy" id="408172"/>
    <lineage>
        <taxon>unclassified sequences</taxon>
        <taxon>metagenomes</taxon>
        <taxon>ecological metagenomes</taxon>
    </lineage>
</organism>
<dbReference type="Pfam" id="PF00994">
    <property type="entry name" value="MoCF_biosynth"/>
    <property type="match status" value="1"/>
</dbReference>
<protein>
    <recommendedName>
        <fullName evidence="1">MoaB/Mog domain-containing protein</fullName>
    </recommendedName>
</protein>
<dbReference type="InterPro" id="IPR050101">
    <property type="entry name" value="CinA"/>
</dbReference>
<evidence type="ECO:0000259" key="1">
    <source>
        <dbReference type="Pfam" id="PF00994"/>
    </source>
</evidence>
<feature type="domain" description="MoaB/Mog" evidence="1">
    <location>
        <begin position="9"/>
        <end position="90"/>
    </location>
</feature>
<evidence type="ECO:0000313" key="2">
    <source>
        <dbReference type="EMBL" id="SVD45396.1"/>
    </source>
</evidence>
<dbReference type="InterPro" id="IPR036425">
    <property type="entry name" value="MoaB/Mog-like_dom_sf"/>
</dbReference>
<dbReference type="InterPro" id="IPR001453">
    <property type="entry name" value="MoaB/Mog_dom"/>
</dbReference>
<feature type="non-terminal residue" evidence="2">
    <location>
        <position position="91"/>
    </location>
</feature>
<sequence>MKNGAKVDVINFGDELLLGLRENDHLGYLGRELKRHGLEIRRNLVVRDDPDEIRTIFPEVWADADLVITTGGLGPTSDDLTREIIAEVLGV</sequence>
<proteinExistence type="predicted"/>
<dbReference type="PANTHER" id="PTHR13939">
    <property type="entry name" value="NICOTINAMIDE-NUCLEOTIDE AMIDOHYDROLASE PNCC"/>
    <property type="match status" value="1"/>
</dbReference>
<accession>A0A382VFU4</accession>
<dbReference type="AlphaFoldDB" id="A0A382VFU4"/>
<reference evidence="2" key="1">
    <citation type="submission" date="2018-05" db="EMBL/GenBank/DDBJ databases">
        <authorList>
            <person name="Lanie J.A."/>
            <person name="Ng W.-L."/>
            <person name="Kazmierczak K.M."/>
            <person name="Andrzejewski T.M."/>
            <person name="Davidsen T.M."/>
            <person name="Wayne K.J."/>
            <person name="Tettelin H."/>
            <person name="Glass J.I."/>
            <person name="Rusch D."/>
            <person name="Podicherti R."/>
            <person name="Tsui H.-C.T."/>
            <person name="Winkler M.E."/>
        </authorList>
    </citation>
    <scope>NUCLEOTIDE SEQUENCE</scope>
</reference>
<dbReference type="EMBL" id="UINC01151659">
    <property type="protein sequence ID" value="SVD45396.1"/>
    <property type="molecule type" value="Genomic_DNA"/>
</dbReference>